<dbReference type="AlphaFoldDB" id="A0A6P4I4F3"/>
<accession>A0A6P4I4F3</accession>
<feature type="region of interest" description="Disordered" evidence="2">
    <location>
        <begin position="600"/>
        <end position="656"/>
    </location>
</feature>
<name>A0A6P4I4F3_DROKI</name>
<dbReference type="RefSeq" id="XP_017023005.1">
    <property type="nucleotide sequence ID" value="XM_017167516.3"/>
</dbReference>
<dbReference type="InterPro" id="IPR038923">
    <property type="entry name" value="Centrobin"/>
</dbReference>
<dbReference type="GO" id="GO:1902017">
    <property type="term" value="P:regulation of cilium assembly"/>
    <property type="evidence" value="ECO:0007669"/>
    <property type="project" value="InterPro"/>
</dbReference>
<feature type="coiled-coil region" evidence="1">
    <location>
        <begin position="250"/>
        <end position="565"/>
    </location>
</feature>
<sequence>MSDTDTDDTDLLLLIPPNYYTDTAERLLQEVKMMSAGAAASADALAMPPPPAPTTAAYQFLHPSKKTELNHINARLQNIGMAEAEDDRPFETHSDISTISTNTVRHGDRVLHGMVHSTPKSGSVEPPIRHRQRSTEDNILLEIDHYLEENVGNRWQPRDHHLHHHSDEQLRNERMLVQDVQQAATSLPSMRLASSASGSSMDPARCHRNSYGQAENKLISLSELWGKNSYTGTVLDNNNSPHRRLSSPSLKEEQLRRQHLEKTIHTLQSQLLEYQQRISVAIEVDRSKDAALAGAEQTAKALNYEVQQLRDRIHQLEADRTESHGKIDNLQHELAQAVNLATKFQEKNEKLETEMDHQRQEAKQWDDKLEQLEIQLHSSRRAEELSHAELNKLRDKFAKVDYQQEKLKTRIEELEKDKSTLTHQKEMLQEYHQKQKTRADALETQRKSLQETLANLTETETNLKKKLEVQQKSLKQYYQQQMENVVAKKMQEFQDQLDKTEEHLKNEARERERLIAERAVKQLEMINEKNNQELNLIQEKHSEEVELYRLQLANASKKIDEMDLKLGCYKTKRADIAEKLHGVMEAQWQQALAILTSPSENAHNHTSDDTTDGESPDLNNARVVYPETPKTSKSQRSNNTEKNNLDVVGKRDPPSPMDKLQAYIELLLSKSPSDFDKLDEILSLTTGKHGSKQGKPKSASGNSKLLPPWKC</sequence>
<dbReference type="GO" id="GO:0005813">
    <property type="term" value="C:centrosome"/>
    <property type="evidence" value="ECO:0007669"/>
    <property type="project" value="TreeGrafter"/>
</dbReference>
<dbReference type="PANTHER" id="PTHR34439">
    <property type="entry name" value="CENTROBIN"/>
    <property type="match status" value="1"/>
</dbReference>
<reference evidence="4" key="1">
    <citation type="submission" date="2025-08" db="UniProtKB">
        <authorList>
            <consortium name="RefSeq"/>
        </authorList>
    </citation>
    <scope>IDENTIFICATION</scope>
    <source>
        <strain evidence="4">14028-0561.14</strain>
        <tissue evidence="4">Whole fly</tissue>
    </source>
</reference>
<keyword evidence="1" id="KW-0175">Coiled coil</keyword>
<feature type="region of interest" description="Disordered" evidence="2">
    <location>
        <begin position="686"/>
        <end position="711"/>
    </location>
</feature>
<keyword evidence="3" id="KW-1185">Reference proteome</keyword>
<organism evidence="3 4">
    <name type="scientific">Drosophila kikkawai</name>
    <name type="common">Fruit fly</name>
    <dbReference type="NCBI Taxonomy" id="30033"/>
    <lineage>
        <taxon>Eukaryota</taxon>
        <taxon>Metazoa</taxon>
        <taxon>Ecdysozoa</taxon>
        <taxon>Arthropoda</taxon>
        <taxon>Hexapoda</taxon>
        <taxon>Insecta</taxon>
        <taxon>Pterygota</taxon>
        <taxon>Neoptera</taxon>
        <taxon>Endopterygota</taxon>
        <taxon>Diptera</taxon>
        <taxon>Brachycera</taxon>
        <taxon>Muscomorpha</taxon>
        <taxon>Ephydroidea</taxon>
        <taxon>Drosophilidae</taxon>
        <taxon>Drosophila</taxon>
        <taxon>Sophophora</taxon>
    </lineage>
</organism>
<dbReference type="GO" id="GO:0051299">
    <property type="term" value="P:centrosome separation"/>
    <property type="evidence" value="ECO:0007669"/>
    <property type="project" value="TreeGrafter"/>
</dbReference>
<dbReference type="GO" id="GO:0007099">
    <property type="term" value="P:centriole replication"/>
    <property type="evidence" value="ECO:0007669"/>
    <property type="project" value="InterPro"/>
</dbReference>
<evidence type="ECO:0000256" key="1">
    <source>
        <dbReference type="SAM" id="Coils"/>
    </source>
</evidence>
<dbReference type="OMA" id="HQKQKTR"/>
<dbReference type="GO" id="GO:0005814">
    <property type="term" value="C:centriole"/>
    <property type="evidence" value="ECO:0007669"/>
    <property type="project" value="TreeGrafter"/>
</dbReference>
<feature type="compositionally biased region" description="Polar residues" evidence="2">
    <location>
        <begin position="629"/>
        <end position="642"/>
    </location>
</feature>
<protein>
    <submittedName>
        <fullName evidence="4">Centrobin</fullName>
    </submittedName>
</protein>
<evidence type="ECO:0000256" key="2">
    <source>
        <dbReference type="SAM" id="MobiDB-lite"/>
    </source>
</evidence>
<dbReference type="Proteomes" id="UP001652661">
    <property type="component" value="Chromosome 3L"/>
</dbReference>
<gene>
    <name evidence="4" type="primary">Cnb</name>
</gene>
<dbReference type="Gene3D" id="1.10.287.1490">
    <property type="match status" value="1"/>
</dbReference>
<dbReference type="OrthoDB" id="8190486at2759"/>
<dbReference type="GO" id="GO:1902410">
    <property type="term" value="P:mitotic cytokinetic process"/>
    <property type="evidence" value="ECO:0007669"/>
    <property type="project" value="TreeGrafter"/>
</dbReference>
<proteinExistence type="predicted"/>
<evidence type="ECO:0000313" key="4">
    <source>
        <dbReference type="RefSeq" id="XP_017023005.1"/>
    </source>
</evidence>
<dbReference type="PANTHER" id="PTHR34439:SF1">
    <property type="entry name" value="CENTROBIN"/>
    <property type="match status" value="1"/>
</dbReference>
<evidence type="ECO:0000313" key="3">
    <source>
        <dbReference type="Proteomes" id="UP001652661"/>
    </source>
</evidence>